<accession>A0ABX3FN36</accession>
<sequence length="153" mass="17663">MPKQIRRSRFAVWLLLIMVLVMAFLLAWHKVEQEASSTALVVAGKRILDRANFYKQEWLLAGQPAQLNVHQKFIHYSAKGWPLPLHQTNKVDCGYWMDLLYQEQRVLGTLPKKINDNSTSSDFQCQYFYGNHEAILIGLVDDKFSVSVSFSSE</sequence>
<evidence type="ECO:0000313" key="3">
    <source>
        <dbReference type="Proteomes" id="UP000186039"/>
    </source>
</evidence>
<reference evidence="2 3" key="1">
    <citation type="submission" date="2016-09" db="EMBL/GenBank/DDBJ databases">
        <title>Genomic Taxonomy of the Vibrionaceae.</title>
        <authorList>
            <person name="Gonzalez-Castillo A."/>
            <person name="Gomez-Gil B."/>
            <person name="Enciso-Ibarra K."/>
        </authorList>
    </citation>
    <scope>NUCLEOTIDE SEQUENCE [LARGE SCALE GENOMIC DNA]</scope>
    <source>
        <strain evidence="2 3">CAIM 1902</strain>
    </source>
</reference>
<name>A0ABX3FN36_9VIBR</name>
<evidence type="ECO:0000313" key="2">
    <source>
        <dbReference type="EMBL" id="OLQ95453.1"/>
    </source>
</evidence>
<comment type="caution">
    <text evidence="2">The sequence shown here is derived from an EMBL/GenBank/DDBJ whole genome shotgun (WGS) entry which is preliminary data.</text>
</comment>
<keyword evidence="1" id="KW-0812">Transmembrane</keyword>
<feature type="transmembrane region" description="Helical" evidence="1">
    <location>
        <begin position="12"/>
        <end position="29"/>
    </location>
</feature>
<gene>
    <name evidence="2" type="ORF">BIY20_06575</name>
</gene>
<evidence type="ECO:0000256" key="1">
    <source>
        <dbReference type="SAM" id="Phobius"/>
    </source>
</evidence>
<keyword evidence="1" id="KW-1133">Transmembrane helix</keyword>
<proteinExistence type="predicted"/>
<dbReference type="EMBL" id="MJMH01000077">
    <property type="protein sequence ID" value="OLQ95453.1"/>
    <property type="molecule type" value="Genomic_DNA"/>
</dbReference>
<keyword evidence="1" id="KW-0472">Membrane</keyword>
<dbReference type="Proteomes" id="UP000186039">
    <property type="component" value="Unassembled WGS sequence"/>
</dbReference>
<organism evidence="2 3">
    <name type="scientific">Vibrio panuliri</name>
    <dbReference type="NCBI Taxonomy" id="1381081"/>
    <lineage>
        <taxon>Bacteria</taxon>
        <taxon>Pseudomonadati</taxon>
        <taxon>Pseudomonadota</taxon>
        <taxon>Gammaproteobacteria</taxon>
        <taxon>Vibrionales</taxon>
        <taxon>Vibrionaceae</taxon>
        <taxon>Vibrio</taxon>
    </lineage>
</organism>
<dbReference type="RefSeq" id="WP_075713969.1">
    <property type="nucleotide sequence ID" value="NZ_AP019654.1"/>
</dbReference>
<keyword evidence="3" id="KW-1185">Reference proteome</keyword>
<protein>
    <submittedName>
        <fullName evidence="2">MSHA biogenesis protein MshF</fullName>
    </submittedName>
</protein>